<evidence type="ECO:0000313" key="2">
    <source>
        <dbReference type="EMBL" id="MBW0144277.1"/>
    </source>
</evidence>
<keyword evidence="3" id="KW-1185">Reference proteome</keyword>
<accession>A0ABS6V501</accession>
<comment type="caution">
    <text evidence="2">The sequence shown here is derived from an EMBL/GenBank/DDBJ whole genome shotgun (WGS) entry which is preliminary data.</text>
</comment>
<evidence type="ECO:0000313" key="3">
    <source>
        <dbReference type="Proteomes" id="UP000698028"/>
    </source>
</evidence>
<feature type="domain" description="YdhG-like" evidence="1">
    <location>
        <begin position="23"/>
        <end position="133"/>
    </location>
</feature>
<sequence length="158" mass="17532">MQTAGDRNAASVADYIDSVDDKRRETFRAVVEKMRALVPDGYDEAMTWGFPTWEVPLEVSGPTYNKKPLMFAAVAAQKRHIGLYIMCAYMNEERKAALLDAHAKAGKKLDMGKSCIRFQQMDDIEWDAVADAIDIGPEEFAEAAIAEREAALGKGKRA</sequence>
<name>A0ABS6V501_9SPHN</name>
<proteinExistence type="predicted"/>
<dbReference type="Pfam" id="PF08818">
    <property type="entry name" value="DUF1801"/>
    <property type="match status" value="1"/>
</dbReference>
<gene>
    <name evidence="2" type="ORF">KTQ36_03085</name>
</gene>
<dbReference type="InterPro" id="IPR014922">
    <property type="entry name" value="YdhG-like"/>
</dbReference>
<protein>
    <submittedName>
        <fullName evidence="2">DUF1801 domain-containing protein</fullName>
    </submittedName>
</protein>
<dbReference type="RefSeq" id="WP_218632287.1">
    <property type="nucleotide sequence ID" value="NZ_JAHVAH010000001.1"/>
</dbReference>
<reference evidence="2 3" key="1">
    <citation type="submission" date="2021-07" db="EMBL/GenBank/DDBJ databases">
        <title>The draft genome sequence of Sphingomicrobium sp. B8.</title>
        <authorList>
            <person name="Mu L."/>
        </authorList>
    </citation>
    <scope>NUCLEOTIDE SEQUENCE [LARGE SCALE GENOMIC DNA]</scope>
    <source>
        <strain evidence="2 3">B8</strain>
    </source>
</reference>
<dbReference type="EMBL" id="JAHVAH010000001">
    <property type="protein sequence ID" value="MBW0144277.1"/>
    <property type="molecule type" value="Genomic_DNA"/>
</dbReference>
<evidence type="ECO:0000259" key="1">
    <source>
        <dbReference type="Pfam" id="PF08818"/>
    </source>
</evidence>
<organism evidence="2 3">
    <name type="scientific">Sphingomicrobium clamense</name>
    <dbReference type="NCBI Taxonomy" id="2851013"/>
    <lineage>
        <taxon>Bacteria</taxon>
        <taxon>Pseudomonadati</taxon>
        <taxon>Pseudomonadota</taxon>
        <taxon>Alphaproteobacteria</taxon>
        <taxon>Sphingomonadales</taxon>
        <taxon>Sphingomonadaceae</taxon>
        <taxon>Sphingomicrobium</taxon>
    </lineage>
</organism>
<dbReference type="Proteomes" id="UP000698028">
    <property type="component" value="Unassembled WGS sequence"/>
</dbReference>